<proteinExistence type="predicted"/>
<organism evidence="3">
    <name type="scientific">Ananas comosus var. bracteatus</name>
    <name type="common">red pineapple</name>
    <dbReference type="NCBI Taxonomy" id="296719"/>
    <lineage>
        <taxon>Eukaryota</taxon>
        <taxon>Viridiplantae</taxon>
        <taxon>Streptophyta</taxon>
        <taxon>Embryophyta</taxon>
        <taxon>Tracheophyta</taxon>
        <taxon>Spermatophyta</taxon>
        <taxon>Magnoliopsida</taxon>
        <taxon>Liliopsida</taxon>
        <taxon>Poales</taxon>
        <taxon>Bromeliaceae</taxon>
        <taxon>Bromelioideae</taxon>
        <taxon>Ananas</taxon>
    </lineage>
</organism>
<feature type="region of interest" description="Disordered" evidence="1">
    <location>
        <begin position="413"/>
        <end position="457"/>
    </location>
</feature>
<dbReference type="Gene3D" id="4.10.60.10">
    <property type="entry name" value="Zinc finger, CCHC-type"/>
    <property type="match status" value="1"/>
</dbReference>
<sequence length="611" mass="67016">MAEEKERGKEKGREKGKEKGKEKVEDRPVERRRRRRQKNFRLQLNGESRRQMSNLREVSQVKEANYLSKPSIERTSSSMKVLWADEVGGALTQTLSHSKNSAPDTRPIDTSPPQVRRRTDRKRKKPSHPIATGIKKTYKEALLTPTPIPSHHQRRAQSLHLFPATPASISRSGRCFRCLGYDHRASNCRGPIRYLRCYKTGHIARACMEQSLPQCNTGRCTPTKNLGHFPQETIANRLVARFGGFPSDFHVARYSKRDFVIFLPEWVPSHQLLSREIISWRISDSSAFPGIPGAFERWGRRDFVAPGNPLTKGRISTILGREPPTPIAAQVVLFEGAGRQSADLRALMRHGILPKSEIGGGRRTPGGLGSMIVSKGQGPVVEESGLITVSQRGPYNCTGSMGLGPVQDWKVLGSNGGVKQPGSHGPRPITGSLQRPDIYNGPNDGGEGSGPDVVNGGAHIITGPPGIFNCLILMVRVDDSGRNAKTVPDLYVGGDDLGPEANLPVASPGAASGEDLNNPFIVPLPDVEEGLPSCEWRRPTRSSARLKSSASDSALERAKRRKAILLEGEISSSRTLARKWNSKKVLAKSARCGVKLTVTDAEELHKFLLRG</sequence>
<feature type="compositionally biased region" description="Basic residues" evidence="1">
    <location>
        <begin position="30"/>
        <end position="39"/>
    </location>
</feature>
<accession>A0A6V7PJZ7</accession>
<feature type="compositionally biased region" description="Polar residues" evidence="1">
    <location>
        <begin position="40"/>
        <end position="56"/>
    </location>
</feature>
<feature type="region of interest" description="Disordered" evidence="1">
    <location>
        <begin position="95"/>
        <end position="134"/>
    </location>
</feature>
<dbReference type="AlphaFoldDB" id="A0A6V7PJZ7"/>
<feature type="compositionally biased region" description="Basic residues" evidence="1">
    <location>
        <begin position="115"/>
        <end position="127"/>
    </location>
</feature>
<evidence type="ECO:0000259" key="2">
    <source>
        <dbReference type="SMART" id="SM00343"/>
    </source>
</evidence>
<protein>
    <recommendedName>
        <fullName evidence="2">CCHC-type domain-containing protein</fullName>
    </recommendedName>
</protein>
<dbReference type="GO" id="GO:0008270">
    <property type="term" value="F:zinc ion binding"/>
    <property type="evidence" value="ECO:0007669"/>
    <property type="project" value="InterPro"/>
</dbReference>
<evidence type="ECO:0000256" key="1">
    <source>
        <dbReference type="SAM" id="MobiDB-lite"/>
    </source>
</evidence>
<dbReference type="EMBL" id="LR862148">
    <property type="protein sequence ID" value="CAD1831137.1"/>
    <property type="molecule type" value="Genomic_DNA"/>
</dbReference>
<feature type="compositionally biased region" description="Basic and acidic residues" evidence="1">
    <location>
        <begin position="1"/>
        <end position="29"/>
    </location>
</feature>
<evidence type="ECO:0000313" key="3">
    <source>
        <dbReference type="EMBL" id="CAD1831137.1"/>
    </source>
</evidence>
<dbReference type="SMART" id="SM00343">
    <property type="entry name" value="ZnF_C2HC"/>
    <property type="match status" value="2"/>
</dbReference>
<gene>
    <name evidence="3" type="ORF">CB5_LOCUS14348</name>
</gene>
<feature type="domain" description="CCHC-type" evidence="2">
    <location>
        <begin position="196"/>
        <end position="209"/>
    </location>
</feature>
<reference evidence="3" key="1">
    <citation type="submission" date="2020-07" db="EMBL/GenBank/DDBJ databases">
        <authorList>
            <person name="Lin J."/>
        </authorList>
    </citation>
    <scope>NUCLEOTIDE SEQUENCE</scope>
</reference>
<feature type="region of interest" description="Disordered" evidence="1">
    <location>
        <begin position="1"/>
        <end position="56"/>
    </location>
</feature>
<dbReference type="InterPro" id="IPR036875">
    <property type="entry name" value="Znf_CCHC_sf"/>
</dbReference>
<dbReference type="SUPFAM" id="SSF57756">
    <property type="entry name" value="Retrovirus zinc finger-like domains"/>
    <property type="match status" value="1"/>
</dbReference>
<dbReference type="GO" id="GO:0003676">
    <property type="term" value="F:nucleic acid binding"/>
    <property type="evidence" value="ECO:0007669"/>
    <property type="project" value="InterPro"/>
</dbReference>
<dbReference type="InterPro" id="IPR001878">
    <property type="entry name" value="Znf_CCHC"/>
</dbReference>
<name>A0A6V7PJZ7_ANACO</name>
<feature type="domain" description="CCHC-type" evidence="2">
    <location>
        <begin position="174"/>
        <end position="190"/>
    </location>
</feature>